<evidence type="ECO:0000256" key="1">
    <source>
        <dbReference type="SAM" id="MobiDB-lite"/>
    </source>
</evidence>
<feature type="compositionally biased region" description="Low complexity" evidence="1">
    <location>
        <begin position="103"/>
        <end position="115"/>
    </location>
</feature>
<organism evidence="2">
    <name type="scientific">Kitasatospora camelliae</name>
    <dbReference type="NCBI Taxonomy" id="3156397"/>
    <lineage>
        <taxon>Bacteria</taxon>
        <taxon>Bacillati</taxon>
        <taxon>Actinomycetota</taxon>
        <taxon>Actinomycetes</taxon>
        <taxon>Kitasatosporales</taxon>
        <taxon>Streptomycetaceae</taxon>
        <taxon>Kitasatospora</taxon>
    </lineage>
</organism>
<dbReference type="RefSeq" id="WP_354638263.1">
    <property type="nucleotide sequence ID" value="NZ_CP159872.1"/>
</dbReference>
<feature type="region of interest" description="Disordered" evidence="1">
    <location>
        <begin position="102"/>
        <end position="125"/>
    </location>
</feature>
<gene>
    <name evidence="2" type="ORF">ABWK59_05405</name>
</gene>
<sequence>MRGDRVLEDWEVGAQLRWYALLEIRAMAGRRKPNPDWPDDDYVACIRWLADLCDNIPFLPDPRKPWWSRARSERRFAYAWAVADERGQRWILSTVDRFGWNWTPPSTSSPVLLPPGEDRGPSDKP</sequence>
<evidence type="ECO:0000313" key="2">
    <source>
        <dbReference type="EMBL" id="XCM78400.1"/>
    </source>
</evidence>
<dbReference type="KEGG" id="kcm:ABWK59_05405"/>
<protein>
    <submittedName>
        <fullName evidence="2">Uncharacterized protein</fullName>
    </submittedName>
</protein>
<feature type="compositionally biased region" description="Basic and acidic residues" evidence="1">
    <location>
        <begin position="116"/>
        <end position="125"/>
    </location>
</feature>
<proteinExistence type="predicted"/>
<name>A0AAU8JQ39_9ACTN</name>
<dbReference type="AlphaFoldDB" id="A0AAU8JQ39"/>
<accession>A0AAU8JQ39</accession>
<dbReference type="EMBL" id="CP159872">
    <property type="protein sequence ID" value="XCM78400.1"/>
    <property type="molecule type" value="Genomic_DNA"/>
</dbReference>
<reference evidence="2" key="1">
    <citation type="submission" date="2024-06" db="EMBL/GenBank/DDBJ databases">
        <title>The genome sequences of Kitasatospora sp. strain HUAS MG31.</title>
        <authorList>
            <person name="Mo P."/>
        </authorList>
    </citation>
    <scope>NUCLEOTIDE SEQUENCE</scope>
    <source>
        <strain evidence="2">HUAS MG31</strain>
    </source>
</reference>